<evidence type="ECO:0000256" key="2">
    <source>
        <dbReference type="ARBA" id="ARBA00004739"/>
    </source>
</evidence>
<evidence type="ECO:0000256" key="5">
    <source>
        <dbReference type="ARBA" id="ARBA00022741"/>
    </source>
</evidence>
<dbReference type="EC" id="1.5.5.2" evidence="3"/>
<evidence type="ECO:0000256" key="8">
    <source>
        <dbReference type="ARBA" id="ARBA00023062"/>
    </source>
</evidence>
<keyword evidence="12" id="KW-1185">Reference proteome</keyword>
<comment type="pathway">
    <text evidence="2">Amino-acid degradation; L-proline degradation into L-glutamate; L-glutamate from L-proline: step 1/2.</text>
</comment>
<protein>
    <recommendedName>
        <fullName evidence="3">proline dehydrogenase</fullName>
        <ecNumber evidence="3">1.5.5.2</ecNumber>
    </recommendedName>
</protein>
<organism evidence="11 12">
    <name type="scientific">Microlunatus spumicola</name>
    <dbReference type="NCBI Taxonomy" id="81499"/>
    <lineage>
        <taxon>Bacteria</taxon>
        <taxon>Bacillati</taxon>
        <taxon>Actinomycetota</taxon>
        <taxon>Actinomycetes</taxon>
        <taxon>Propionibacteriales</taxon>
        <taxon>Propionibacteriaceae</taxon>
        <taxon>Microlunatus</taxon>
    </lineage>
</organism>
<evidence type="ECO:0000259" key="10">
    <source>
        <dbReference type="Pfam" id="PF01619"/>
    </source>
</evidence>
<dbReference type="SUPFAM" id="SSF51730">
    <property type="entry name" value="FAD-linked oxidoreductase"/>
    <property type="match status" value="1"/>
</dbReference>
<accession>A0ABP6Y1Y0</accession>
<feature type="domain" description="Proline dehydrogenase" evidence="10">
    <location>
        <begin position="68"/>
        <end position="327"/>
    </location>
</feature>
<evidence type="ECO:0000256" key="1">
    <source>
        <dbReference type="ARBA" id="ARBA00001974"/>
    </source>
</evidence>
<dbReference type="InterPro" id="IPR008219">
    <property type="entry name" value="PRODH_bac_arc"/>
</dbReference>
<evidence type="ECO:0000313" key="11">
    <source>
        <dbReference type="EMBL" id="GAA3576145.1"/>
    </source>
</evidence>
<name>A0ABP6Y1Y0_9ACTN</name>
<keyword evidence="7" id="KW-0560">Oxidoreductase</keyword>
<dbReference type="Gene3D" id="3.20.20.220">
    <property type="match status" value="1"/>
</dbReference>
<proteinExistence type="predicted"/>
<gene>
    <name evidence="11" type="ORF">GCM10022197_36670</name>
</gene>
<reference evidence="12" key="1">
    <citation type="journal article" date="2019" name="Int. J. Syst. Evol. Microbiol.">
        <title>The Global Catalogue of Microorganisms (GCM) 10K type strain sequencing project: providing services to taxonomists for standard genome sequencing and annotation.</title>
        <authorList>
            <consortium name="The Broad Institute Genomics Platform"/>
            <consortium name="The Broad Institute Genome Sequencing Center for Infectious Disease"/>
            <person name="Wu L."/>
            <person name="Ma J."/>
        </authorList>
    </citation>
    <scope>NUCLEOTIDE SEQUENCE [LARGE SCALE GENOMIC DNA]</scope>
    <source>
        <strain evidence="12">JCM 16540</strain>
    </source>
</reference>
<comment type="cofactor">
    <cofactor evidence="1">
        <name>FAD</name>
        <dbReference type="ChEBI" id="CHEBI:57692"/>
    </cofactor>
</comment>
<keyword evidence="8" id="KW-0642">Proline metabolism</keyword>
<dbReference type="PIRSF" id="PIRSF000196">
    <property type="entry name" value="Pro_dehydrog"/>
    <property type="match status" value="1"/>
</dbReference>
<keyword evidence="6" id="KW-0274">FAD</keyword>
<comment type="caution">
    <text evidence="11">The sequence shown here is derived from an EMBL/GenBank/DDBJ whole genome shotgun (WGS) entry which is preliminary data.</text>
</comment>
<dbReference type="InterPro" id="IPR002872">
    <property type="entry name" value="Proline_DH_dom"/>
</dbReference>
<dbReference type="InterPro" id="IPR015659">
    <property type="entry name" value="Proline_oxidase"/>
</dbReference>
<evidence type="ECO:0000256" key="3">
    <source>
        <dbReference type="ARBA" id="ARBA00012695"/>
    </source>
</evidence>
<keyword evidence="5" id="KW-0547">Nucleotide-binding</keyword>
<evidence type="ECO:0000313" key="12">
    <source>
        <dbReference type="Proteomes" id="UP001500767"/>
    </source>
</evidence>
<evidence type="ECO:0000256" key="7">
    <source>
        <dbReference type="ARBA" id="ARBA00023002"/>
    </source>
</evidence>
<dbReference type="InterPro" id="IPR029041">
    <property type="entry name" value="FAD-linked_oxidoreductase-like"/>
</dbReference>
<evidence type="ECO:0000256" key="6">
    <source>
        <dbReference type="ARBA" id="ARBA00022827"/>
    </source>
</evidence>
<dbReference type="RefSeq" id="WP_344742672.1">
    <property type="nucleotide sequence ID" value="NZ_BAAAYR010000005.1"/>
</dbReference>
<sequence length="335" mass="36697">MTSSPATTVTHRRTLRLPVLTNPLRPLLLAAAGSARLQRVVTGLPVSRAVVRRYVPGAGQDAVVDATREILASGRAISIDHLGEDTSDPAQAEATVQAYLDLLEAFGTLDAPARDGVPTLEVSLKLSALGQFLPDGGHDIALTNARRICRAAEAVGAWVNVDAEDHTTTDSTLAIVRELRADHPSVATVLQAYLRRTEEDCRSLATEGSRIRLCKGAYAEPADVAFQKGDEVDASYQRCLEILFEGEGYPMVASHDPEMIETGLALAERLGRSSDRYEFQMLYGIRDDEQRRLAAAGHTVRVYTPYGDQWYGYFMRRLAERPANLLFFARSLIGR</sequence>
<dbReference type="PANTHER" id="PTHR13914:SF0">
    <property type="entry name" value="PROLINE DEHYDROGENASE 1, MITOCHONDRIAL"/>
    <property type="match status" value="1"/>
</dbReference>
<comment type="catalytic activity">
    <reaction evidence="9">
        <text>L-proline + a quinone = (S)-1-pyrroline-5-carboxylate + a quinol + H(+)</text>
        <dbReference type="Rhea" id="RHEA:23784"/>
        <dbReference type="ChEBI" id="CHEBI:15378"/>
        <dbReference type="ChEBI" id="CHEBI:17388"/>
        <dbReference type="ChEBI" id="CHEBI:24646"/>
        <dbReference type="ChEBI" id="CHEBI:60039"/>
        <dbReference type="ChEBI" id="CHEBI:132124"/>
        <dbReference type="EC" id="1.5.5.2"/>
    </reaction>
</comment>
<dbReference type="Pfam" id="PF01619">
    <property type="entry name" value="Pro_dh"/>
    <property type="match status" value="1"/>
</dbReference>
<evidence type="ECO:0000256" key="9">
    <source>
        <dbReference type="ARBA" id="ARBA00048779"/>
    </source>
</evidence>
<evidence type="ECO:0000256" key="4">
    <source>
        <dbReference type="ARBA" id="ARBA00022630"/>
    </source>
</evidence>
<keyword evidence="4" id="KW-0285">Flavoprotein</keyword>
<dbReference type="PANTHER" id="PTHR13914">
    <property type="entry name" value="PROLINE OXIDASE"/>
    <property type="match status" value="1"/>
</dbReference>
<dbReference type="Proteomes" id="UP001500767">
    <property type="component" value="Unassembled WGS sequence"/>
</dbReference>
<dbReference type="EMBL" id="BAAAYR010000005">
    <property type="protein sequence ID" value="GAA3576145.1"/>
    <property type="molecule type" value="Genomic_DNA"/>
</dbReference>